<dbReference type="EMBL" id="KR029585">
    <property type="protein sequence ID" value="AKH46595.1"/>
    <property type="molecule type" value="Genomic_DNA"/>
</dbReference>
<accession>A0A0F7L3S6</accession>
<reference evidence="1" key="1">
    <citation type="journal article" date="2015" name="Front. Microbiol.">
        <title>Combining genomic sequencing methods to explore viral diversity and reveal potential virus-host interactions.</title>
        <authorList>
            <person name="Chow C.E."/>
            <person name="Winget D.M."/>
            <person name="White R.A.III."/>
            <person name="Hallam S.J."/>
            <person name="Suttle C.A."/>
        </authorList>
    </citation>
    <scope>NUCLEOTIDE SEQUENCE</scope>
    <source>
        <strain evidence="1">Anoxic2_1</strain>
    </source>
</reference>
<evidence type="ECO:0000313" key="1">
    <source>
        <dbReference type="EMBL" id="AKH46595.1"/>
    </source>
</evidence>
<protein>
    <submittedName>
        <fullName evidence="1">Uncharacterized protein</fullName>
    </submittedName>
</protein>
<organism evidence="1">
    <name type="scientific">uncultured marine virus</name>
    <dbReference type="NCBI Taxonomy" id="186617"/>
    <lineage>
        <taxon>Viruses</taxon>
        <taxon>environmental samples</taxon>
    </lineage>
</organism>
<proteinExistence type="predicted"/>
<reference evidence="1" key="2">
    <citation type="submission" date="2015-03" db="EMBL/GenBank/DDBJ databases">
        <authorList>
            <person name="Chow C.-E.T."/>
            <person name="Winget D.M."/>
            <person name="White R.A.III."/>
            <person name="Hallam S.J."/>
            <person name="Suttle C.A."/>
        </authorList>
    </citation>
    <scope>NUCLEOTIDE SEQUENCE</scope>
    <source>
        <strain evidence="1">Anoxic2_1</strain>
    </source>
</reference>
<name>A0A0F7L3S6_9VIRU</name>
<sequence>MQQLRARAVSRRRVCLGWHCPYPARDRDRARRRGSRRRRIVEVAYLFRRARGRQRNRYGCLVRHGYARRSNGRRQYRVSVGRLL</sequence>